<proteinExistence type="predicted"/>
<comment type="caution">
    <text evidence="2">The sequence shown here is derived from an EMBL/GenBank/DDBJ whole genome shotgun (WGS) entry which is preliminary data.</text>
</comment>
<evidence type="ECO:0000256" key="1">
    <source>
        <dbReference type="SAM" id="SignalP"/>
    </source>
</evidence>
<dbReference type="Gene3D" id="3.20.20.370">
    <property type="entry name" value="Glycoside hydrolase/deacetylase"/>
    <property type="match status" value="1"/>
</dbReference>
<evidence type="ECO:0000313" key="2">
    <source>
        <dbReference type="EMBL" id="RVT58582.1"/>
    </source>
</evidence>
<dbReference type="RefSeq" id="WP_127740800.1">
    <property type="nucleotide sequence ID" value="NZ_CAJCKN010000026.1"/>
</dbReference>
<dbReference type="PANTHER" id="PTHR30105:SF2">
    <property type="entry name" value="DIVERGENT POLYSACCHARIDE DEACETYLASE SUPERFAMILY"/>
    <property type="match status" value="1"/>
</dbReference>
<gene>
    <name evidence="2" type="ORF">EM808_21930</name>
</gene>
<dbReference type="AlphaFoldDB" id="A0A437K681"/>
<evidence type="ECO:0000313" key="3">
    <source>
        <dbReference type="Proteomes" id="UP000288024"/>
    </source>
</evidence>
<dbReference type="EMBL" id="RZTZ01000012">
    <property type="protein sequence ID" value="RVT58582.1"/>
    <property type="molecule type" value="Genomic_DNA"/>
</dbReference>
<dbReference type="GO" id="GO:0005975">
    <property type="term" value="P:carbohydrate metabolic process"/>
    <property type="evidence" value="ECO:0007669"/>
    <property type="project" value="InterPro"/>
</dbReference>
<accession>A0A437K681</accession>
<dbReference type="SUPFAM" id="SSF88713">
    <property type="entry name" value="Glycoside hydrolase/deacetylase"/>
    <property type="match status" value="1"/>
</dbReference>
<feature type="chain" id="PRO_5019193562" evidence="1">
    <location>
        <begin position="21"/>
        <end position="259"/>
    </location>
</feature>
<sequence length="259" mass="29092">MGKSFILCCLLTFTCLPVYAAKEENQVKKELAIVIDDFGNNMRGTKEMLNLPVPITVAIMPFMSTSREDAIQAHKKGHEVIVHMPLEPKHGKKSWLGPGAITTNLSDEEIRKRVSSAIDNIPYAVGMNHHMGSKATEDERVMRIILEECKKHDLFYLDSKTTGKSVVKKLAEELQVPYLENNMFFDHIYSNQHIQKQATKLVENLNKRGEYIAIGHVGISGPAVVTVLKQYIPVYQKDADIVPLSTLVDGYELLDTDLP</sequence>
<reference evidence="2 3" key="1">
    <citation type="submission" date="2019-01" db="EMBL/GenBank/DDBJ databases">
        <title>Bacillus sp. M5HDSG1-1, whole genome shotgun sequence.</title>
        <authorList>
            <person name="Tuo L."/>
        </authorList>
    </citation>
    <scope>NUCLEOTIDE SEQUENCE [LARGE SCALE GENOMIC DNA]</scope>
    <source>
        <strain evidence="2 3">M5HDSG1-1</strain>
    </source>
</reference>
<dbReference type="CDD" id="cd10936">
    <property type="entry name" value="CE4_DAC2"/>
    <property type="match status" value="1"/>
</dbReference>
<organism evidence="2 3">
    <name type="scientific">Niallia taxi</name>
    <dbReference type="NCBI Taxonomy" id="2499688"/>
    <lineage>
        <taxon>Bacteria</taxon>
        <taxon>Bacillati</taxon>
        <taxon>Bacillota</taxon>
        <taxon>Bacilli</taxon>
        <taxon>Bacillales</taxon>
        <taxon>Bacillaceae</taxon>
        <taxon>Niallia</taxon>
    </lineage>
</organism>
<feature type="signal peptide" evidence="1">
    <location>
        <begin position="1"/>
        <end position="20"/>
    </location>
</feature>
<dbReference type="InterPro" id="IPR011330">
    <property type="entry name" value="Glyco_hydro/deAcase_b/a-brl"/>
</dbReference>
<name>A0A437K681_9BACI</name>
<protein>
    <submittedName>
        <fullName evidence="2">Divergent polysaccharide deacetylase family protein</fullName>
    </submittedName>
</protein>
<keyword evidence="1" id="KW-0732">Signal</keyword>
<dbReference type="PANTHER" id="PTHR30105">
    <property type="entry name" value="UNCHARACTERIZED YIBQ-RELATED"/>
    <property type="match status" value="1"/>
</dbReference>
<dbReference type="Proteomes" id="UP000288024">
    <property type="component" value="Unassembled WGS sequence"/>
</dbReference>
<dbReference type="Pfam" id="PF04748">
    <property type="entry name" value="Polysacc_deac_2"/>
    <property type="match status" value="1"/>
</dbReference>
<dbReference type="InterPro" id="IPR006837">
    <property type="entry name" value="Divergent_DAC"/>
</dbReference>
<keyword evidence="3" id="KW-1185">Reference proteome</keyword>